<dbReference type="SUPFAM" id="SSF161098">
    <property type="entry name" value="MetI-like"/>
    <property type="match status" value="1"/>
</dbReference>
<keyword evidence="5 7" id="KW-1133">Transmembrane helix</keyword>
<feature type="transmembrane region" description="Helical" evidence="7">
    <location>
        <begin position="103"/>
        <end position="127"/>
    </location>
</feature>
<feature type="transmembrane region" description="Helical" evidence="7">
    <location>
        <begin position="25"/>
        <end position="43"/>
    </location>
</feature>
<accession>A0A1D9MLI9</accession>
<dbReference type="InterPro" id="IPR050366">
    <property type="entry name" value="BP-dependent_transpt_permease"/>
</dbReference>
<sequence length="316" mass="33368">MEGYMPPTSRSRAAAVWNEWRQDKVAMLAAGWIVFTLLIAIFSDPLLKLLGKDPGAYNLDALDDLAQPAGWFGGISWAHPFGVEPLTGRDLFAITIAGARTSVLIGLGATLIATVIAILLGVSAGYIGGTYDKVIARIIDVMLGFPSLIFMIAIGAIIPASVPRAALIAVIIGLFGWASMARVIRAETMSLKNRPFVVASRAMGAGGFQTVRKEILPNLMATIIVLTTMSVPGKIGAEAALSFLGVGVRPPTPSWGRTIRAAADWIQIDPGYITFPALALVLLTLSFNLAGDSLRDALDPKTRQSVTTLPAEGEAA</sequence>
<keyword evidence="3" id="KW-1003">Cell membrane</keyword>
<feature type="domain" description="ABC transmembrane type-1" evidence="8">
    <location>
        <begin position="99"/>
        <end position="291"/>
    </location>
</feature>
<gene>
    <name evidence="9" type="ORF">BK816_07390</name>
</gene>
<keyword evidence="4 7" id="KW-0812">Transmembrane</keyword>
<proteinExistence type="inferred from homology"/>
<dbReference type="KEGG" id="avu:BK816_07390"/>
<feature type="transmembrane region" description="Helical" evidence="7">
    <location>
        <begin position="134"/>
        <end position="158"/>
    </location>
</feature>
<evidence type="ECO:0000256" key="2">
    <source>
        <dbReference type="ARBA" id="ARBA00022448"/>
    </source>
</evidence>
<evidence type="ECO:0000259" key="8">
    <source>
        <dbReference type="PROSITE" id="PS50928"/>
    </source>
</evidence>
<dbReference type="OrthoDB" id="9812701at2"/>
<dbReference type="Proteomes" id="UP000176288">
    <property type="component" value="Chromosome"/>
</dbReference>
<evidence type="ECO:0000256" key="1">
    <source>
        <dbReference type="ARBA" id="ARBA00004651"/>
    </source>
</evidence>
<organism evidence="9 10">
    <name type="scientific">Boudabousia tangfeifanii</name>
    <dbReference type="NCBI Taxonomy" id="1912795"/>
    <lineage>
        <taxon>Bacteria</taxon>
        <taxon>Bacillati</taxon>
        <taxon>Actinomycetota</taxon>
        <taxon>Actinomycetes</taxon>
        <taxon>Actinomycetales</taxon>
        <taxon>Actinomycetaceae</taxon>
        <taxon>Boudabousia</taxon>
    </lineage>
</organism>
<evidence type="ECO:0000256" key="4">
    <source>
        <dbReference type="ARBA" id="ARBA00022692"/>
    </source>
</evidence>
<dbReference type="STRING" id="1912795.BK816_07390"/>
<comment type="subcellular location">
    <subcellularLocation>
        <location evidence="1 7">Cell membrane</location>
        <topology evidence="1 7">Multi-pass membrane protein</topology>
    </subcellularLocation>
</comment>
<dbReference type="InterPro" id="IPR000515">
    <property type="entry name" value="MetI-like"/>
</dbReference>
<keyword evidence="10" id="KW-1185">Reference proteome</keyword>
<dbReference type="PANTHER" id="PTHR43386">
    <property type="entry name" value="OLIGOPEPTIDE TRANSPORT SYSTEM PERMEASE PROTEIN APPC"/>
    <property type="match status" value="1"/>
</dbReference>
<dbReference type="AlphaFoldDB" id="A0A1D9MLI9"/>
<dbReference type="EMBL" id="CP017812">
    <property type="protein sequence ID" value="AOZ73135.1"/>
    <property type="molecule type" value="Genomic_DNA"/>
</dbReference>
<protein>
    <submittedName>
        <fullName evidence="9">Peptide ABC transporter permease</fullName>
    </submittedName>
</protein>
<keyword evidence="6 7" id="KW-0472">Membrane</keyword>
<evidence type="ECO:0000256" key="6">
    <source>
        <dbReference type="ARBA" id="ARBA00023136"/>
    </source>
</evidence>
<evidence type="ECO:0000256" key="3">
    <source>
        <dbReference type="ARBA" id="ARBA00022475"/>
    </source>
</evidence>
<evidence type="ECO:0000256" key="7">
    <source>
        <dbReference type="RuleBase" id="RU363032"/>
    </source>
</evidence>
<reference evidence="9 10" key="1">
    <citation type="submission" date="2016-10" db="EMBL/GenBank/DDBJ databases">
        <title>Actinomyces aegypiusis sp. nov., isolated from the Aegypius monachus in Qinghai Tibet Plateau China.</title>
        <authorList>
            <person name="Wang Y."/>
        </authorList>
    </citation>
    <scope>NUCLEOTIDE SEQUENCE [LARGE SCALE GENOMIC DNA]</scope>
    <source>
        <strain evidence="9 10">VUL4_3</strain>
    </source>
</reference>
<dbReference type="InterPro" id="IPR035906">
    <property type="entry name" value="MetI-like_sf"/>
</dbReference>
<dbReference type="PANTHER" id="PTHR43386:SF1">
    <property type="entry name" value="D,D-DIPEPTIDE TRANSPORT SYSTEM PERMEASE PROTEIN DDPC-RELATED"/>
    <property type="match status" value="1"/>
</dbReference>
<evidence type="ECO:0000256" key="5">
    <source>
        <dbReference type="ARBA" id="ARBA00022989"/>
    </source>
</evidence>
<name>A0A1D9MLI9_9ACTO</name>
<evidence type="ECO:0000313" key="9">
    <source>
        <dbReference type="EMBL" id="AOZ73135.1"/>
    </source>
</evidence>
<dbReference type="Gene3D" id="1.10.3720.10">
    <property type="entry name" value="MetI-like"/>
    <property type="match status" value="1"/>
</dbReference>
<dbReference type="PROSITE" id="PS50928">
    <property type="entry name" value="ABC_TM1"/>
    <property type="match status" value="1"/>
</dbReference>
<dbReference type="GO" id="GO:0055085">
    <property type="term" value="P:transmembrane transport"/>
    <property type="evidence" value="ECO:0007669"/>
    <property type="project" value="InterPro"/>
</dbReference>
<dbReference type="Pfam" id="PF00528">
    <property type="entry name" value="BPD_transp_1"/>
    <property type="match status" value="1"/>
</dbReference>
<dbReference type="GO" id="GO:0005886">
    <property type="term" value="C:plasma membrane"/>
    <property type="evidence" value="ECO:0007669"/>
    <property type="project" value="UniProtKB-SubCell"/>
</dbReference>
<keyword evidence="2 7" id="KW-0813">Transport</keyword>
<feature type="transmembrane region" description="Helical" evidence="7">
    <location>
        <begin position="164"/>
        <end position="184"/>
    </location>
</feature>
<evidence type="ECO:0000313" key="10">
    <source>
        <dbReference type="Proteomes" id="UP000176288"/>
    </source>
</evidence>
<dbReference type="CDD" id="cd06261">
    <property type="entry name" value="TM_PBP2"/>
    <property type="match status" value="1"/>
</dbReference>
<comment type="similarity">
    <text evidence="7">Belongs to the binding-protein-dependent transport system permease family.</text>
</comment>